<feature type="domain" description="Tripartite ATP-independent periplasmic transporters DctQ component" evidence="10">
    <location>
        <begin position="74"/>
        <end position="182"/>
    </location>
</feature>
<evidence type="ECO:0000256" key="8">
    <source>
        <dbReference type="ARBA" id="ARBA00038436"/>
    </source>
</evidence>
<evidence type="ECO:0000256" key="7">
    <source>
        <dbReference type="ARBA" id="ARBA00023136"/>
    </source>
</evidence>
<dbReference type="Proteomes" id="UP000234190">
    <property type="component" value="Unassembled WGS sequence"/>
</dbReference>
<organism evidence="11 12">
    <name type="scientific">Pollutimonas subterranea</name>
    <dbReference type="NCBI Taxonomy" id="2045210"/>
    <lineage>
        <taxon>Bacteria</taxon>
        <taxon>Pseudomonadati</taxon>
        <taxon>Pseudomonadota</taxon>
        <taxon>Betaproteobacteria</taxon>
        <taxon>Burkholderiales</taxon>
        <taxon>Alcaligenaceae</taxon>
        <taxon>Pollutimonas</taxon>
    </lineage>
</organism>
<dbReference type="AlphaFoldDB" id="A0A2N4U6I2"/>
<dbReference type="PANTHER" id="PTHR35011:SF4">
    <property type="entry name" value="SLL1102 PROTEIN"/>
    <property type="match status" value="1"/>
</dbReference>
<keyword evidence="2 9" id="KW-0813">Transport</keyword>
<evidence type="ECO:0000313" key="11">
    <source>
        <dbReference type="EMBL" id="PLC50628.1"/>
    </source>
</evidence>
<evidence type="ECO:0000313" key="12">
    <source>
        <dbReference type="Proteomes" id="UP000234190"/>
    </source>
</evidence>
<comment type="caution">
    <text evidence="11">The sequence shown here is derived from an EMBL/GenBank/DDBJ whole genome shotgun (WGS) entry which is preliminary data.</text>
</comment>
<evidence type="ECO:0000256" key="6">
    <source>
        <dbReference type="ARBA" id="ARBA00022989"/>
    </source>
</evidence>
<feature type="transmembrane region" description="Helical" evidence="9">
    <location>
        <begin position="158"/>
        <end position="180"/>
    </location>
</feature>
<evidence type="ECO:0000256" key="4">
    <source>
        <dbReference type="ARBA" id="ARBA00022519"/>
    </source>
</evidence>
<evidence type="ECO:0000256" key="9">
    <source>
        <dbReference type="RuleBase" id="RU369079"/>
    </source>
</evidence>
<sequence length="201" mass="22142">MDRRSHPGVITRWGDALLDACALPGRYASAVIFILIFVVLVTVIGAQFGLSDLGKWETRIPLLGTHLSMTSLGELQWHLFSLLIMLSGAYALKEDRHVRVDVLSARFSDRTRLYIDIFGDLFLLLPFFALLAWYSLSFAQTAYQFGEQSNAGGLVDRYLVKAVLPIGSVLMLGAGVGRIMRNLGLLLSSRTPEAAAESPVR</sequence>
<comment type="similarity">
    <text evidence="8 9">Belongs to the TRAP transporter small permease family.</text>
</comment>
<protein>
    <recommendedName>
        <fullName evidence="9">TRAP transporter small permease protein</fullName>
    </recommendedName>
</protein>
<dbReference type="EMBL" id="PDNW01000004">
    <property type="protein sequence ID" value="PLC50628.1"/>
    <property type="molecule type" value="Genomic_DNA"/>
</dbReference>
<keyword evidence="3" id="KW-1003">Cell membrane</keyword>
<keyword evidence="6 9" id="KW-1133">Transmembrane helix</keyword>
<feature type="transmembrane region" description="Helical" evidence="9">
    <location>
        <begin position="113"/>
        <end position="138"/>
    </location>
</feature>
<dbReference type="OrthoDB" id="9795655at2"/>
<dbReference type="GO" id="GO:0005886">
    <property type="term" value="C:plasma membrane"/>
    <property type="evidence" value="ECO:0007669"/>
    <property type="project" value="UniProtKB-SubCell"/>
</dbReference>
<dbReference type="RefSeq" id="WP_102073172.1">
    <property type="nucleotide sequence ID" value="NZ_PDNW01000004.1"/>
</dbReference>
<reference evidence="11 12" key="1">
    <citation type="submission" date="2017-10" db="EMBL/GenBank/DDBJ databases">
        <title>Two draft genome sequences of Pusillimonas sp. strains isolated from a nitrate- and radionuclide-contaminated groundwater in Russia.</title>
        <authorList>
            <person name="Grouzdev D.S."/>
            <person name="Tourova T.P."/>
            <person name="Goeva M.A."/>
            <person name="Babich T.L."/>
            <person name="Sokolova D.S."/>
            <person name="Abdullin R."/>
            <person name="Poltaraus A.B."/>
            <person name="Toshchakov S.V."/>
            <person name="Nazina T.N."/>
        </authorList>
    </citation>
    <scope>NUCLEOTIDE SEQUENCE [LARGE SCALE GENOMIC DNA]</scope>
    <source>
        <strain evidence="11 12">JR1/69-3-13</strain>
    </source>
</reference>
<keyword evidence="5 9" id="KW-0812">Transmembrane</keyword>
<evidence type="ECO:0000256" key="2">
    <source>
        <dbReference type="ARBA" id="ARBA00022448"/>
    </source>
</evidence>
<keyword evidence="7 9" id="KW-0472">Membrane</keyword>
<dbReference type="InterPro" id="IPR007387">
    <property type="entry name" value="TRAP_DctQ"/>
</dbReference>
<accession>A0A2N4U6I2</accession>
<dbReference type="GO" id="GO:0022857">
    <property type="term" value="F:transmembrane transporter activity"/>
    <property type="evidence" value="ECO:0007669"/>
    <property type="project" value="UniProtKB-UniRule"/>
</dbReference>
<feature type="transmembrane region" description="Helical" evidence="9">
    <location>
        <begin position="27"/>
        <end position="50"/>
    </location>
</feature>
<evidence type="ECO:0000259" key="10">
    <source>
        <dbReference type="Pfam" id="PF04290"/>
    </source>
</evidence>
<dbReference type="InterPro" id="IPR055348">
    <property type="entry name" value="DctQ"/>
</dbReference>
<feature type="transmembrane region" description="Helical" evidence="9">
    <location>
        <begin position="75"/>
        <end position="92"/>
    </location>
</feature>
<keyword evidence="4 9" id="KW-0997">Cell inner membrane</keyword>
<proteinExistence type="inferred from homology"/>
<gene>
    <name evidence="11" type="ORF">CR159_06355</name>
</gene>
<comment type="function">
    <text evidence="9">Part of the tripartite ATP-independent periplasmic (TRAP) transport system.</text>
</comment>
<evidence type="ECO:0000256" key="3">
    <source>
        <dbReference type="ARBA" id="ARBA00022475"/>
    </source>
</evidence>
<dbReference type="Pfam" id="PF04290">
    <property type="entry name" value="DctQ"/>
    <property type="match status" value="1"/>
</dbReference>
<evidence type="ECO:0000256" key="1">
    <source>
        <dbReference type="ARBA" id="ARBA00004429"/>
    </source>
</evidence>
<comment type="subunit">
    <text evidence="9">The complex comprises the extracytoplasmic solute receptor protein and the two transmembrane proteins.</text>
</comment>
<name>A0A2N4U6I2_9BURK</name>
<evidence type="ECO:0000256" key="5">
    <source>
        <dbReference type="ARBA" id="ARBA00022692"/>
    </source>
</evidence>
<keyword evidence="12" id="KW-1185">Reference proteome</keyword>
<comment type="subcellular location">
    <subcellularLocation>
        <location evidence="1 9">Cell inner membrane</location>
        <topology evidence="1 9">Multi-pass membrane protein</topology>
    </subcellularLocation>
</comment>
<dbReference type="PANTHER" id="PTHR35011">
    <property type="entry name" value="2,3-DIKETO-L-GULONATE TRAP TRANSPORTER SMALL PERMEASE PROTEIN YIAM"/>
    <property type="match status" value="1"/>
</dbReference>